<comment type="caution">
    <text evidence="1">The sequence shown here is derived from an EMBL/GenBank/DDBJ whole genome shotgun (WGS) entry which is preliminary data.</text>
</comment>
<protein>
    <submittedName>
        <fullName evidence="1">Uncharacterized protein</fullName>
    </submittedName>
</protein>
<proteinExistence type="predicted"/>
<name>A0A482VZC6_ASBVE</name>
<sequence>MLICLLCSVL</sequence>
<gene>
    <name evidence="1" type="ORF">BDFB_011505</name>
</gene>
<dbReference type="Proteomes" id="UP000292052">
    <property type="component" value="Unassembled WGS sequence"/>
</dbReference>
<keyword evidence="2" id="KW-1185">Reference proteome</keyword>
<dbReference type="EMBL" id="QDEB01045807">
    <property type="protein sequence ID" value="RZC38180.1"/>
    <property type="molecule type" value="Genomic_DNA"/>
</dbReference>
<organism evidence="1 2">
    <name type="scientific">Asbolus verrucosus</name>
    <name type="common">Desert ironclad beetle</name>
    <dbReference type="NCBI Taxonomy" id="1661398"/>
    <lineage>
        <taxon>Eukaryota</taxon>
        <taxon>Metazoa</taxon>
        <taxon>Ecdysozoa</taxon>
        <taxon>Arthropoda</taxon>
        <taxon>Hexapoda</taxon>
        <taxon>Insecta</taxon>
        <taxon>Pterygota</taxon>
        <taxon>Neoptera</taxon>
        <taxon>Endopterygota</taxon>
        <taxon>Coleoptera</taxon>
        <taxon>Polyphaga</taxon>
        <taxon>Cucujiformia</taxon>
        <taxon>Tenebrionidae</taxon>
        <taxon>Pimeliinae</taxon>
        <taxon>Asbolus</taxon>
    </lineage>
</organism>
<reference evidence="1 2" key="1">
    <citation type="submission" date="2017-03" db="EMBL/GenBank/DDBJ databases">
        <title>Genome of the blue death feigning beetle - Asbolus verrucosus.</title>
        <authorList>
            <person name="Rider S.D."/>
        </authorList>
    </citation>
    <scope>NUCLEOTIDE SEQUENCE [LARGE SCALE GENOMIC DNA]</scope>
    <source>
        <strain evidence="1">Butters</strain>
        <tissue evidence="1">Head and leg muscle</tissue>
    </source>
</reference>
<evidence type="ECO:0000313" key="1">
    <source>
        <dbReference type="EMBL" id="RZC38180.1"/>
    </source>
</evidence>
<accession>A0A482VZC6</accession>
<evidence type="ECO:0000313" key="2">
    <source>
        <dbReference type="Proteomes" id="UP000292052"/>
    </source>
</evidence>